<dbReference type="PANTHER" id="PTHR45633">
    <property type="entry name" value="60 KDA HEAT SHOCK PROTEIN, MITOCHONDRIAL"/>
    <property type="match status" value="1"/>
</dbReference>
<dbReference type="InterPro" id="IPR002423">
    <property type="entry name" value="Cpn60/GroEL/TCP-1"/>
</dbReference>
<evidence type="ECO:0000256" key="11">
    <source>
        <dbReference type="RuleBase" id="RU000419"/>
    </source>
</evidence>
<dbReference type="GO" id="GO:0009986">
    <property type="term" value="C:cell surface"/>
    <property type="evidence" value="ECO:0007669"/>
    <property type="project" value="UniProtKB-SubCell"/>
</dbReference>
<dbReference type="InterPro" id="IPR001844">
    <property type="entry name" value="Cpn60/GroEL"/>
</dbReference>
<evidence type="ECO:0000256" key="6">
    <source>
        <dbReference type="ARBA" id="ARBA00023186"/>
    </source>
</evidence>
<evidence type="ECO:0000256" key="4">
    <source>
        <dbReference type="ARBA" id="ARBA00022741"/>
    </source>
</evidence>
<dbReference type="InterPro" id="IPR027409">
    <property type="entry name" value="GroEL-like_apical_dom_sf"/>
</dbReference>
<evidence type="ECO:0000256" key="3">
    <source>
        <dbReference type="ARBA" id="ARBA00006607"/>
    </source>
</evidence>
<keyword evidence="6 9" id="KW-0143">Chaperone</keyword>
<dbReference type="PROSITE" id="PS00296">
    <property type="entry name" value="CHAPERONINS_CPN60"/>
    <property type="match status" value="1"/>
</dbReference>
<dbReference type="GO" id="GO:0005737">
    <property type="term" value="C:cytoplasm"/>
    <property type="evidence" value="ECO:0007669"/>
    <property type="project" value="UniProtKB-SubCell"/>
</dbReference>
<dbReference type="RefSeq" id="WP_091557133.1">
    <property type="nucleotide sequence ID" value="NZ_BNAC01000004.1"/>
</dbReference>
<evidence type="ECO:0000256" key="2">
    <source>
        <dbReference type="ARBA" id="ARBA00004241"/>
    </source>
</evidence>
<dbReference type="InterPro" id="IPR018370">
    <property type="entry name" value="Chaperonin_Cpn60_CS"/>
</dbReference>
<organism evidence="12 13">
    <name type="scientific">Klenkia taihuensis</name>
    <dbReference type="NCBI Taxonomy" id="1225127"/>
    <lineage>
        <taxon>Bacteria</taxon>
        <taxon>Bacillati</taxon>
        <taxon>Actinomycetota</taxon>
        <taxon>Actinomycetes</taxon>
        <taxon>Geodermatophilales</taxon>
        <taxon>Geodermatophilaceae</taxon>
        <taxon>Klenkia</taxon>
    </lineage>
</organism>
<evidence type="ECO:0000256" key="5">
    <source>
        <dbReference type="ARBA" id="ARBA00022840"/>
    </source>
</evidence>
<comment type="subunit">
    <text evidence="9 11">Forms a cylinder of 14 subunits composed of two heptameric rings stacked back-to-back. Interacts with the co-chaperonin GroES.</text>
</comment>
<keyword evidence="13" id="KW-1185">Reference proteome</keyword>
<feature type="binding site" evidence="9">
    <location>
        <begin position="476"/>
        <end position="478"/>
    </location>
    <ligand>
        <name>ATP</name>
        <dbReference type="ChEBI" id="CHEBI:30616"/>
    </ligand>
</feature>
<evidence type="ECO:0000313" key="12">
    <source>
        <dbReference type="EMBL" id="SFC90879.1"/>
    </source>
</evidence>
<feature type="binding site" evidence="9">
    <location>
        <begin position="86"/>
        <end position="90"/>
    </location>
    <ligand>
        <name>ATP</name>
        <dbReference type="ChEBI" id="CHEBI:30616"/>
    </ligand>
</feature>
<dbReference type="Gene3D" id="1.10.560.10">
    <property type="entry name" value="GroEL-like equatorial domain"/>
    <property type="match status" value="1"/>
</dbReference>
<dbReference type="EMBL" id="FOMD01000002">
    <property type="protein sequence ID" value="SFC90879.1"/>
    <property type="molecule type" value="Genomic_DNA"/>
</dbReference>
<dbReference type="GO" id="GO:0042603">
    <property type="term" value="C:capsule"/>
    <property type="evidence" value="ECO:0007669"/>
    <property type="project" value="UniProtKB-SubCell"/>
</dbReference>
<dbReference type="Gene3D" id="3.30.260.10">
    <property type="entry name" value="TCP-1-like chaperonin intermediate domain"/>
    <property type="match status" value="1"/>
</dbReference>
<keyword evidence="5 9" id="KW-0067">ATP-binding</keyword>
<keyword evidence="4 9" id="KW-0547">Nucleotide-binding</keyword>
<dbReference type="SUPFAM" id="SSF48592">
    <property type="entry name" value="GroEL equatorial domain-like"/>
    <property type="match status" value="1"/>
</dbReference>
<dbReference type="OrthoDB" id="9766614at2"/>
<evidence type="ECO:0000256" key="9">
    <source>
        <dbReference type="HAMAP-Rule" id="MF_00600"/>
    </source>
</evidence>
<keyword evidence="9" id="KW-0963">Cytoplasm</keyword>
<dbReference type="NCBIfam" id="NF009489">
    <property type="entry name" value="PRK12851.1"/>
    <property type="match status" value="1"/>
</dbReference>
<evidence type="ECO:0000256" key="8">
    <source>
        <dbReference type="ARBA" id="ARBA00025702"/>
    </source>
</evidence>
<dbReference type="GO" id="GO:0051082">
    <property type="term" value="F:unfolded protein binding"/>
    <property type="evidence" value="ECO:0007669"/>
    <property type="project" value="UniProtKB-UniRule"/>
</dbReference>
<evidence type="ECO:0000256" key="10">
    <source>
        <dbReference type="RuleBase" id="RU000418"/>
    </source>
</evidence>
<accession>A0A1I1MZS9</accession>
<sequence length="541" mass="56843">MAKMIAFDEEARRGLERGMNTLADAVKVTLGPKGRNVVLEKKWGAPTITNDGVSIAKEIELEDPWEKIGAELVKEVAKKTDDVAGDGTTTATVLAQALVREGLRNVAAGANPMALKKGIEKAVASVSEYLLSTAKDVETKEQISATASISAADPAIGELIAEAMDKVGKEGVITVEESNTFGLELELTEGMRFDKGYTSPYFVTDTERMEAVLDDPYVLVVNSKISSVKDLLPLLEKVMQSGKPLLIISEDVEGEALATLVVNKIRGTFKSVAVKAPGFGDRRKAMLGDIAILTGGQVISEEVGLKLENAGLDLLGRARKVVVTKDETTIVEGAGDQDQIAGRVNQIRAEIEKSDSDYDREKLQERLAKLAGGVAVIKAGAATEVELKERKHRIEDAVRNAKAAVEEGIVAGGGVALAQATSVFEKLELTGDEATGANIVRVALEAPLKQIAVNAGLEGGVVAEKVRNSETGWGLNAASGEYVDLVGAGIIDPAKVTRSALQNAASIAALFLTTEAVIADKPEKAAPAMPGGDGGMGGMDF</sequence>
<dbReference type="HAMAP" id="MF_00600">
    <property type="entry name" value="CH60"/>
    <property type="match status" value="1"/>
</dbReference>
<dbReference type="AlphaFoldDB" id="A0A1I1MZS9"/>
<dbReference type="FunFam" id="3.50.7.10:FF:000001">
    <property type="entry name" value="60 kDa chaperonin"/>
    <property type="match status" value="1"/>
</dbReference>
<dbReference type="GO" id="GO:0009408">
    <property type="term" value="P:response to heat"/>
    <property type="evidence" value="ECO:0007669"/>
    <property type="project" value="UniProtKB-ARBA"/>
</dbReference>
<feature type="binding site" evidence="9">
    <location>
        <position position="492"/>
    </location>
    <ligand>
        <name>ATP</name>
        <dbReference type="ChEBI" id="CHEBI:30616"/>
    </ligand>
</feature>
<dbReference type="NCBIfam" id="NF009487">
    <property type="entry name" value="PRK12849.1"/>
    <property type="match status" value="1"/>
</dbReference>
<protein>
    <recommendedName>
        <fullName evidence="9">Chaperonin GroEL</fullName>
        <ecNumber evidence="9">5.6.1.7</ecNumber>
    </recommendedName>
    <alternativeName>
        <fullName evidence="9">60 kDa chaperonin</fullName>
    </alternativeName>
    <alternativeName>
        <fullName evidence="9">Chaperonin-60</fullName>
        <shortName evidence="9">Cpn60</shortName>
    </alternativeName>
</protein>
<dbReference type="InterPro" id="IPR027413">
    <property type="entry name" value="GROEL-like_equatorial_sf"/>
</dbReference>
<comment type="function">
    <text evidence="9 11">Together with its co-chaperonin GroES, plays an essential role in assisting protein folding. The GroEL-GroES system forms a nano-cage that allows encapsulation of the non-native substrate proteins and provides a physical environment optimized to promote and accelerate protein folding.</text>
</comment>
<evidence type="ECO:0000256" key="1">
    <source>
        <dbReference type="ARBA" id="ARBA00004191"/>
    </source>
</evidence>
<dbReference type="STRING" id="1225127.SAMN05661030_1911"/>
<dbReference type="GO" id="GO:0016853">
    <property type="term" value="F:isomerase activity"/>
    <property type="evidence" value="ECO:0007669"/>
    <property type="project" value="UniProtKB-KW"/>
</dbReference>
<dbReference type="CDD" id="cd03344">
    <property type="entry name" value="GroEL"/>
    <property type="match status" value="1"/>
</dbReference>
<feature type="binding site" evidence="9">
    <location>
        <position position="413"/>
    </location>
    <ligand>
        <name>ATP</name>
        <dbReference type="ChEBI" id="CHEBI:30616"/>
    </ligand>
</feature>
<comment type="subcellular location">
    <subcellularLocation>
        <location evidence="2">Cell surface</location>
    </subcellularLocation>
    <subcellularLocation>
        <location evidence="9">Cytoplasm</location>
    </subcellularLocation>
    <subcellularLocation>
        <location evidence="8">Secreted</location>
        <location evidence="8">Capsule</location>
    </subcellularLocation>
    <subcellularLocation>
        <location evidence="1">Secreted</location>
        <location evidence="1">Cell wall</location>
    </subcellularLocation>
</comment>
<dbReference type="EC" id="5.6.1.7" evidence="9"/>
<dbReference type="GO" id="GO:0005524">
    <property type="term" value="F:ATP binding"/>
    <property type="evidence" value="ECO:0007669"/>
    <property type="project" value="UniProtKB-UniRule"/>
</dbReference>
<proteinExistence type="inferred from homology"/>
<evidence type="ECO:0000313" key="13">
    <source>
        <dbReference type="Proteomes" id="UP000199022"/>
    </source>
</evidence>
<dbReference type="NCBIfam" id="NF009488">
    <property type="entry name" value="PRK12850.1"/>
    <property type="match status" value="1"/>
</dbReference>
<evidence type="ECO:0000256" key="7">
    <source>
        <dbReference type="ARBA" id="ARBA00023235"/>
    </source>
</evidence>
<dbReference type="SUPFAM" id="SSF54849">
    <property type="entry name" value="GroEL-intermediate domain like"/>
    <property type="match status" value="1"/>
</dbReference>
<dbReference type="NCBIfam" id="NF000592">
    <property type="entry name" value="PRK00013.1"/>
    <property type="match status" value="1"/>
</dbReference>
<gene>
    <name evidence="9" type="primary">groEL</name>
    <name evidence="9" type="synonym">groL</name>
    <name evidence="12" type="ORF">SAMN05661030_1911</name>
</gene>
<dbReference type="NCBIfam" id="TIGR02348">
    <property type="entry name" value="GroEL"/>
    <property type="match status" value="1"/>
</dbReference>
<feature type="binding site" evidence="9">
    <location>
        <begin position="29"/>
        <end position="32"/>
    </location>
    <ligand>
        <name>ATP</name>
        <dbReference type="ChEBI" id="CHEBI:30616"/>
    </ligand>
</feature>
<dbReference type="Pfam" id="PF00118">
    <property type="entry name" value="Cpn60_TCP1"/>
    <property type="match status" value="1"/>
</dbReference>
<dbReference type="SUPFAM" id="SSF52029">
    <property type="entry name" value="GroEL apical domain-like"/>
    <property type="match status" value="1"/>
</dbReference>
<comment type="similarity">
    <text evidence="3 9 10">Belongs to the chaperonin (HSP60) family.</text>
</comment>
<reference evidence="13" key="1">
    <citation type="submission" date="2016-10" db="EMBL/GenBank/DDBJ databases">
        <authorList>
            <person name="Varghese N."/>
            <person name="Submissions S."/>
        </authorList>
    </citation>
    <scope>NUCLEOTIDE SEQUENCE [LARGE SCALE GENOMIC DNA]</scope>
    <source>
        <strain evidence="13">DSM 45962</strain>
    </source>
</reference>
<name>A0A1I1MZS9_9ACTN</name>
<dbReference type="GO" id="GO:0042026">
    <property type="term" value="P:protein refolding"/>
    <property type="evidence" value="ECO:0007669"/>
    <property type="project" value="UniProtKB-UniRule"/>
</dbReference>
<dbReference type="InterPro" id="IPR027410">
    <property type="entry name" value="TCP-1-like_intermed_sf"/>
</dbReference>
<dbReference type="Proteomes" id="UP000199022">
    <property type="component" value="Unassembled WGS sequence"/>
</dbReference>
<comment type="caution">
    <text evidence="9">Lacks conserved residue(s) required for the propagation of feature annotation.</text>
</comment>
<dbReference type="PRINTS" id="PR00298">
    <property type="entry name" value="CHAPERONIN60"/>
</dbReference>
<dbReference type="GO" id="GO:0140662">
    <property type="term" value="F:ATP-dependent protein folding chaperone"/>
    <property type="evidence" value="ECO:0007669"/>
    <property type="project" value="InterPro"/>
</dbReference>
<dbReference type="Gene3D" id="3.50.7.10">
    <property type="entry name" value="GroEL"/>
    <property type="match status" value="1"/>
</dbReference>
<keyword evidence="7 9" id="KW-0413">Isomerase</keyword>